<protein>
    <submittedName>
        <fullName evidence="7">U2 small nuclear RNA auxiliary factor 2</fullName>
    </submittedName>
</protein>
<keyword evidence="3" id="KW-0508">mRNA splicing</keyword>
<dbReference type="EMBL" id="JBJKFK010000353">
    <property type="protein sequence ID" value="KAL3317622.1"/>
    <property type="molecule type" value="Genomic_DNA"/>
</dbReference>
<keyword evidence="8" id="KW-1185">Reference proteome</keyword>
<evidence type="ECO:0000256" key="2">
    <source>
        <dbReference type="ARBA" id="ARBA00022884"/>
    </source>
</evidence>
<dbReference type="Gene3D" id="3.30.70.330">
    <property type="match status" value="2"/>
</dbReference>
<evidence type="ECO:0000256" key="3">
    <source>
        <dbReference type="ARBA" id="ARBA00023187"/>
    </source>
</evidence>
<feature type="compositionally biased region" description="Basic residues" evidence="5">
    <location>
        <begin position="42"/>
        <end position="57"/>
    </location>
</feature>
<proteinExistence type="predicted"/>
<dbReference type="InterPro" id="IPR000504">
    <property type="entry name" value="RRM_dom"/>
</dbReference>
<feature type="domain" description="RRM" evidence="6">
    <location>
        <begin position="110"/>
        <end position="193"/>
    </location>
</feature>
<dbReference type="Proteomes" id="UP001626550">
    <property type="component" value="Unassembled WGS sequence"/>
</dbReference>
<dbReference type="SUPFAM" id="SSF54928">
    <property type="entry name" value="RNA-binding domain, RBD"/>
    <property type="match status" value="1"/>
</dbReference>
<evidence type="ECO:0000259" key="6">
    <source>
        <dbReference type="PROSITE" id="PS50102"/>
    </source>
</evidence>
<dbReference type="InterPro" id="IPR035979">
    <property type="entry name" value="RBD_domain_sf"/>
</dbReference>
<dbReference type="GO" id="GO:0003723">
    <property type="term" value="F:RNA binding"/>
    <property type="evidence" value="ECO:0007669"/>
    <property type="project" value="UniProtKB-UniRule"/>
</dbReference>
<name>A0ABD2QED5_9PLAT</name>
<feature type="compositionally biased region" description="Low complexity" evidence="5">
    <location>
        <begin position="28"/>
        <end position="38"/>
    </location>
</feature>
<comment type="caution">
    <text evidence="7">The sequence shown here is derived from an EMBL/GenBank/DDBJ whole genome shotgun (WGS) entry which is preliminary data.</text>
</comment>
<evidence type="ECO:0000256" key="1">
    <source>
        <dbReference type="ARBA" id="ARBA00022664"/>
    </source>
</evidence>
<dbReference type="AlphaFoldDB" id="A0ABD2QED5"/>
<gene>
    <name evidence="7" type="primary">U2AF2_2</name>
    <name evidence="7" type="ORF">Ciccas_003710</name>
</gene>
<evidence type="ECO:0000313" key="7">
    <source>
        <dbReference type="EMBL" id="KAL3317622.1"/>
    </source>
</evidence>
<dbReference type="InterPro" id="IPR012677">
    <property type="entry name" value="Nucleotide-bd_a/b_plait_sf"/>
</dbReference>
<evidence type="ECO:0000256" key="4">
    <source>
        <dbReference type="PROSITE-ProRule" id="PRU00176"/>
    </source>
</evidence>
<evidence type="ECO:0000313" key="8">
    <source>
        <dbReference type="Proteomes" id="UP001626550"/>
    </source>
</evidence>
<dbReference type="SMART" id="SM00360">
    <property type="entry name" value="RRM"/>
    <property type="match status" value="1"/>
</dbReference>
<keyword evidence="1" id="KW-0507">mRNA processing</keyword>
<sequence length="443" mass="49389">MDQEEYTQEISPNCSLKSDDSAISMRQSSFSWSESGSSPDRMRKRSHRRRRYKRKRSPSFNFNSTMPALCSAFLLSSGRRSRLSLILRESIKLHFPKIGNHNSVNYRQGRRLYVGNIPTAVTEGQLLHFFNNSIISRGLSLHPGPQIAQTVQVNREKNFAFVEFRSVAETTLALLLDGTSCFGNTLKLKRPRDYVPIPGELKLPASTVHQLLETNERALLCGTSKVINSRRMRELLSSFAPLESFQRLEEEPNDSHFYALACFEPGCPIDQICASVTGALSPSGSLITLQRGSLVDVLPLPHNWKPPFPVPTLSDFPVPSLTSIRLEQPNAALLETAAHSTILAGVSEAELFALSGFGQPSCVVRVSHNNVAFFLQLFQQNFGQILSHKETVGAGIFIEMQHVTEARNAVRFLLTNNIDVGSGPEKVSATFCQLQDYFSMQTR</sequence>
<dbReference type="GO" id="GO:0008380">
    <property type="term" value="P:RNA splicing"/>
    <property type="evidence" value="ECO:0007669"/>
    <property type="project" value="UniProtKB-KW"/>
</dbReference>
<organism evidence="7 8">
    <name type="scientific">Cichlidogyrus casuarinus</name>
    <dbReference type="NCBI Taxonomy" id="1844966"/>
    <lineage>
        <taxon>Eukaryota</taxon>
        <taxon>Metazoa</taxon>
        <taxon>Spiralia</taxon>
        <taxon>Lophotrochozoa</taxon>
        <taxon>Platyhelminthes</taxon>
        <taxon>Monogenea</taxon>
        <taxon>Monopisthocotylea</taxon>
        <taxon>Dactylogyridea</taxon>
        <taxon>Ancyrocephalidae</taxon>
        <taxon>Cichlidogyrus</taxon>
    </lineage>
</organism>
<dbReference type="GO" id="GO:0006397">
    <property type="term" value="P:mRNA processing"/>
    <property type="evidence" value="ECO:0007669"/>
    <property type="project" value="UniProtKB-KW"/>
</dbReference>
<dbReference type="PROSITE" id="PS50102">
    <property type="entry name" value="RRM"/>
    <property type="match status" value="1"/>
</dbReference>
<dbReference type="PANTHER" id="PTHR23139">
    <property type="entry name" value="RNA-BINDING PROTEIN"/>
    <property type="match status" value="1"/>
</dbReference>
<keyword evidence="2 4" id="KW-0694">RNA-binding</keyword>
<accession>A0ABD2QED5</accession>
<reference evidence="7 8" key="1">
    <citation type="submission" date="2024-11" db="EMBL/GenBank/DDBJ databases">
        <title>Adaptive evolution of stress response genes in parasites aligns with host niche diversity.</title>
        <authorList>
            <person name="Hahn C."/>
            <person name="Resl P."/>
        </authorList>
    </citation>
    <scope>NUCLEOTIDE SEQUENCE [LARGE SCALE GENOMIC DNA]</scope>
    <source>
        <strain evidence="7">EGGRZ-B1_66</strain>
        <tissue evidence="7">Body</tissue>
    </source>
</reference>
<feature type="region of interest" description="Disordered" evidence="5">
    <location>
        <begin position="1"/>
        <end position="59"/>
    </location>
</feature>
<evidence type="ECO:0000256" key="5">
    <source>
        <dbReference type="SAM" id="MobiDB-lite"/>
    </source>
</evidence>